<reference evidence="2 3" key="1">
    <citation type="submission" date="2024-06" db="EMBL/GenBank/DDBJ databases">
        <title>Chitinophaga defluvii sp. nov., isolated from municipal sewage.</title>
        <authorList>
            <person name="Zhang L."/>
        </authorList>
    </citation>
    <scope>NUCLEOTIDE SEQUENCE [LARGE SCALE GENOMIC DNA]</scope>
    <source>
        <strain evidence="2 3">H8</strain>
    </source>
</reference>
<dbReference type="Proteomes" id="UP001549749">
    <property type="component" value="Unassembled WGS sequence"/>
</dbReference>
<gene>
    <name evidence="2" type="ORF">ABR189_08930</name>
</gene>
<comment type="similarity">
    <text evidence="1">Belongs to the outer membrane factor (OMF) (TC 1.B.17) family.</text>
</comment>
<proteinExistence type="inferred from homology"/>
<evidence type="ECO:0000256" key="1">
    <source>
        <dbReference type="ARBA" id="ARBA00007613"/>
    </source>
</evidence>
<dbReference type="InterPro" id="IPR003423">
    <property type="entry name" value="OMP_efflux"/>
</dbReference>
<keyword evidence="3" id="KW-1185">Reference proteome</keyword>
<dbReference type="InterPro" id="IPR010131">
    <property type="entry name" value="MdtP/NodT-like"/>
</dbReference>
<dbReference type="EMBL" id="JBEXAC010000001">
    <property type="protein sequence ID" value="MET6997491.1"/>
    <property type="molecule type" value="Genomic_DNA"/>
</dbReference>
<dbReference type="SUPFAM" id="SSF56954">
    <property type="entry name" value="Outer membrane efflux proteins (OEP)"/>
    <property type="match status" value="1"/>
</dbReference>
<protein>
    <submittedName>
        <fullName evidence="2">TolC family protein</fullName>
    </submittedName>
</protein>
<accession>A0ABV2T384</accession>
<dbReference type="Pfam" id="PF02321">
    <property type="entry name" value="OEP"/>
    <property type="match status" value="1"/>
</dbReference>
<comment type="caution">
    <text evidence="2">The sequence shown here is derived from an EMBL/GenBank/DDBJ whole genome shotgun (WGS) entry which is preliminary data.</text>
</comment>
<dbReference type="PANTHER" id="PTHR30203">
    <property type="entry name" value="OUTER MEMBRANE CATION EFFLUX PROTEIN"/>
    <property type="match status" value="1"/>
</dbReference>
<organism evidence="2 3">
    <name type="scientific">Chitinophaga defluvii</name>
    <dbReference type="NCBI Taxonomy" id="3163343"/>
    <lineage>
        <taxon>Bacteria</taxon>
        <taxon>Pseudomonadati</taxon>
        <taxon>Bacteroidota</taxon>
        <taxon>Chitinophagia</taxon>
        <taxon>Chitinophagales</taxon>
        <taxon>Chitinophagaceae</taxon>
        <taxon>Chitinophaga</taxon>
    </lineage>
</organism>
<name>A0ABV2T384_9BACT</name>
<dbReference type="PANTHER" id="PTHR30203:SF24">
    <property type="entry name" value="BLR4935 PROTEIN"/>
    <property type="match status" value="1"/>
</dbReference>
<dbReference type="Gene3D" id="1.20.1600.10">
    <property type="entry name" value="Outer membrane efflux proteins (OEP)"/>
    <property type="match status" value="1"/>
</dbReference>
<sequence>MQVLNKYLQWVGGIVLLLGTLNGYAQVDTTFVKKDVTLREYLQQVSKQNLRYLAEQYNVNIAVAGIESASVFPDPELVIGAYDNQQASLHLGRGYNAGIGTTLELGGQHRARINLANSQAAFSKASLQEYFRNLQAEAALDYFNALQQYNAFLVQQNAYNTMKQLADADSVRYKLGAITEIDARQSRLEAGSLLNELLQGEANWKAALAQLSLGIGQQQTDTLLSPSTDFSHLQRNFQLSVLISEAQVKRADVVAAQAAKTMAEKSWQLAKANRSINLGVNAGIQYAGASTNETAPTPAYRSFNAGITLPLKFSNAYKGDIKAAKYTIRQSAIQYEQVLLQIALEVKQAYLNYQAVEKQVACYRGGLLQEAATVLAGKTYSYQRGETSLLEVLTAQRTYNEVQQHYYQTMFNYAAALIALEHSAGIWDIW</sequence>
<evidence type="ECO:0000313" key="2">
    <source>
        <dbReference type="EMBL" id="MET6997491.1"/>
    </source>
</evidence>
<evidence type="ECO:0000313" key="3">
    <source>
        <dbReference type="Proteomes" id="UP001549749"/>
    </source>
</evidence>
<dbReference type="RefSeq" id="WP_354660127.1">
    <property type="nucleotide sequence ID" value="NZ_JBEXAC010000001.1"/>
</dbReference>